<dbReference type="InterPro" id="IPR047589">
    <property type="entry name" value="DUF11_rpt"/>
</dbReference>
<keyword evidence="1" id="KW-0812">Transmembrane</keyword>
<keyword evidence="1" id="KW-0472">Membrane</keyword>
<keyword evidence="1" id="KW-1133">Transmembrane helix</keyword>
<feature type="transmembrane region" description="Helical" evidence="1">
    <location>
        <begin position="36"/>
        <end position="55"/>
    </location>
</feature>
<dbReference type="EMBL" id="UOFC01000210">
    <property type="protein sequence ID" value="VAW48515.1"/>
    <property type="molecule type" value="Genomic_DNA"/>
</dbReference>
<dbReference type="SUPFAM" id="SSF117074">
    <property type="entry name" value="Hypothetical protein PA1324"/>
    <property type="match status" value="1"/>
</dbReference>
<accession>A0A3B0VY45</accession>
<dbReference type="SUPFAM" id="SSF56935">
    <property type="entry name" value="Porins"/>
    <property type="match status" value="2"/>
</dbReference>
<feature type="domain" description="DUF11" evidence="2">
    <location>
        <begin position="668"/>
        <end position="771"/>
    </location>
</feature>
<reference evidence="3" key="1">
    <citation type="submission" date="2018-06" db="EMBL/GenBank/DDBJ databases">
        <authorList>
            <person name="Zhirakovskaya E."/>
        </authorList>
    </citation>
    <scope>NUCLEOTIDE SEQUENCE</scope>
</reference>
<dbReference type="NCBIfam" id="TIGR01451">
    <property type="entry name" value="B_ant_repeat"/>
    <property type="match status" value="1"/>
</dbReference>
<evidence type="ECO:0000259" key="2">
    <source>
        <dbReference type="Pfam" id="PF01345"/>
    </source>
</evidence>
<evidence type="ECO:0000313" key="3">
    <source>
        <dbReference type="EMBL" id="VAW48515.1"/>
    </source>
</evidence>
<sequence>MGIVEVLRKLLNGCNKKIYVSTLLWKMNKFFKKFKYGFCFLVVMGLVSPAAFAQLTIPVGSTLNVGAGTLNVVGDLTIEGTLITTTGAVNLTGDWVNLTGTYTAGTGTVALTGTGQRIRGATNTFYNLTKIGGADTLTFDAGSAYAVTGALTLQGASSVSLLTLDSSDSSTQFQLALSGTQSLNFLNVNNSNATGVSLVGLNSIGTGQGNDNLDSAPRWVFGATTMTWEGDVSNDWSVNGNWDIGLVPGVADKAIIPTSICGGCVMPTLSTDAGVDRLTIQASATLTLAGNNLTIANTSGLSDSGSLSNDGNLILRGDETLSIATIDSDSGTFIYVGTNTGAMHTITDFGFTDYYNLVINDTNGTPDTFQLGSNLETSGSLTVSGGSFTAVSNDIDVNGSVTVSGGTLTAPGSGDTFTVADDWTYSGGIFTHNNGTVIFDTATTASFTGDTTFNSFTSTIAGKSLNFIDTSTQTVNGTLTLTGTDGNLIALGVIGGVGTWNIIVDTLQSVSFLNVSNSEVLGVMGDDILCVGCQGAGQGNDNAGASPKWLFLTEVTGVIFESKDNFTINEAEITLHRSSDGVAAVVGTDLHFSDINPSITTFDGAYKFRAIEGDYYIRINAAGYDYPSVQKIFPADRTVSTGSKAEVFTLSSIAATMDQPVDFNGQLLRIEKDANKSEASIGEIVTYDIEIENIGTITVSNVLIDDRIPPGFKYMKDRVILDGLPISNPSGNRPLLFSVGSFAPGDKKVLKYQLVIGSGVTVGDYNNIAVARYVSGQYLSNRSRETVEVTLDPLFDLGMVIGKVFLDLNENGVQDAPEYVHMDRDTIMEEPLANVQIAMEDGTLLTTDKNGMFHVPALTPGRHLFRLDERSLPSGSYLTTDKVVIVDVTEGASFKVNFGVNIDGQRFESKDYQFFANKVSIRQDQNKPRPRLNVAMFNNEIALYQDVFVEDIEFKIFTNYAPFIEIWKLEIIDMDTRKRIKVFEGKRDTIYNPIFWNGTDVFGKHIKTGRKYGYSLTVEGKKGRYDETKVQALSFKVIEDEKALKEYENRWGKDQEDEEEKRQDEEKFKRAYHQWMKDAQQEDKTLVQTIVIDGETITINPLDIDLRGVRIFKDGRLFSEVPLGQRSSIMAKELLVGDIDGGEVAAVDVILPKGEFTLEVATDSEPSRYDDRSFNEGINKRTGLNPVPTARYAKQIKVGEDYMFFVGLGDTKMGYNFSSGDIEPIETNDRFRDGFWREGKAAYYLKGKIKGKYLITSSFDTERQRKELFKKLDKDDYYPVYGDSGTVNYDATDTQGNLYLLVEWDKSSLKWGNYAIDFDDTEFGRFTRTLYGGKVDLESLSATPYGEPRTKVVAFRARAQQKSAHNEFLATGGSLYYFKHKDMIEGSDQIKIEVRDQITGLVLSQREMIEGTDYNMDYKSGRMIFWKPVPMLVQAYSIISDDLLQGNLVYVVADYEYEVKDNFDEATVGTRAQKALGDHVLIGGTYVKENQQQGDYQLRGTDVTVHVGENASVTAEYAQTTAGIQGTFVSTDGGLTFRELVTNDDAEGRAYGIKGNMQLFNRLALVSHYKWVDNDFSSSATTAQQGKEIFGFSAVYDMNESTRFSARHDIQNLLDGGNLQTQVQVGAQRTVTTLLQLVHEAKRLRLTAEYKNKKVTERIDQFTAQTNEGDTVAVQADYKLSDKVDISMRQQITIDGENNDQTTFGLTARPTDKLTVKVGKTVGEKGFATSLDAKLDVTGRLALTGEYSAARDKDGNITNDGKATTSVGTIYKLNEQTEIKTTVGASDVFTDTMTKKVAVSGSTQLDENTKLESGVAISDSGSTVSFGGTSEVDDKTKLTGRVEVGSPLADQTTSLTFEGTSEVDARTQTSGKVVVSESASGGDVRAVTFGTTKKLSEEVSLVSSQSFGNEKGDLKTNKTYTLARTKDGRKVEGSFARAKSESGTEISQSNIYGLTGEVNENLAVRGAFERGRVQNFDGTETERSVLSAGLGYVKKDKETGEELKSSTKVEWRSDKGDQDKRQYLVSHATEGKVTPEVTFFSKAEFSKTRNITADFTEAQHKEFMIGGAYRPIMHDRLNALGRYTYLEEKSPAGQEDKSDIKEERAHVFSVDVIYDFNEHWQISERFAYRIAEEKVSGFDFSKTHTWLMIQRLNYKVDADWVIGGEFRMLTQQEARDRRSGFLLEVARRLGEFAQLGVGYNLTDFNDDLTNLDYITQGPFVRLTGKFYDRTPQEAQRAKDRWIDEKVKRWAWRMVEKEFGRSDSPVLEELNSYFIMAEKAQSAGDDQQAQWIYKDIIMAGRMMYEEAAAYIYAQILIEKSLKQRVVLADEYFKKGQYEKAKKILEKIVEEAQQIMLE</sequence>
<dbReference type="Pfam" id="PF01345">
    <property type="entry name" value="DUF11"/>
    <property type="match status" value="1"/>
</dbReference>
<evidence type="ECO:0000256" key="1">
    <source>
        <dbReference type="SAM" id="Phobius"/>
    </source>
</evidence>
<protein>
    <recommendedName>
        <fullName evidence="2">DUF11 domain-containing protein</fullName>
    </recommendedName>
</protein>
<organism evidence="3">
    <name type="scientific">hydrothermal vent metagenome</name>
    <dbReference type="NCBI Taxonomy" id="652676"/>
    <lineage>
        <taxon>unclassified sequences</taxon>
        <taxon>metagenomes</taxon>
        <taxon>ecological metagenomes</taxon>
    </lineage>
</organism>
<dbReference type="InterPro" id="IPR001434">
    <property type="entry name" value="OmcB-like_DUF11"/>
</dbReference>
<name>A0A3B0VY45_9ZZZZ</name>
<proteinExistence type="predicted"/>
<gene>
    <name evidence="3" type="ORF">MNBD_GAMMA03-457</name>
</gene>